<reference evidence="1" key="1">
    <citation type="submission" date="2021-06" db="EMBL/GenBank/DDBJ databases">
        <authorList>
            <person name="Kallberg Y."/>
            <person name="Tangrot J."/>
            <person name="Rosling A."/>
        </authorList>
    </citation>
    <scope>NUCLEOTIDE SEQUENCE</scope>
    <source>
        <strain evidence="1">MA453B</strain>
    </source>
</reference>
<dbReference type="EMBL" id="CAJVPY010063035">
    <property type="protein sequence ID" value="CAG8823140.1"/>
    <property type="molecule type" value="Genomic_DNA"/>
</dbReference>
<dbReference type="AlphaFoldDB" id="A0A9N9KCJ0"/>
<accession>A0A9N9KCJ0</accession>
<protein>
    <submittedName>
        <fullName evidence="1">4438_t:CDS:1</fullName>
    </submittedName>
</protein>
<proteinExistence type="predicted"/>
<keyword evidence="2" id="KW-1185">Reference proteome</keyword>
<dbReference type="InterPro" id="IPR036691">
    <property type="entry name" value="Endo/exonu/phosph_ase_sf"/>
</dbReference>
<dbReference type="Gene3D" id="3.60.10.10">
    <property type="entry name" value="Endonuclease/exonuclease/phosphatase"/>
    <property type="match status" value="1"/>
</dbReference>
<dbReference type="SUPFAM" id="SSF56219">
    <property type="entry name" value="DNase I-like"/>
    <property type="match status" value="1"/>
</dbReference>
<name>A0A9N9KCJ0_9GLOM</name>
<dbReference type="OrthoDB" id="2448017at2759"/>
<sequence>NMWWEFCKEKILDIILLTETKTTKDSEKNIFIDQFLLAKKKLQDLEYKTWWSSVLEVNNNNIGSGLGLMIKTQLAQHVYKVKKFPGHGISILLSFKRKIVFQIIGIYVPNQYSNNNNTITPLQTWLHNQISQALSNNWISILLGN</sequence>
<feature type="non-terminal residue" evidence="1">
    <location>
        <position position="1"/>
    </location>
</feature>
<dbReference type="Proteomes" id="UP000789405">
    <property type="component" value="Unassembled WGS sequence"/>
</dbReference>
<comment type="caution">
    <text evidence="1">The sequence shown here is derived from an EMBL/GenBank/DDBJ whole genome shotgun (WGS) entry which is preliminary data.</text>
</comment>
<evidence type="ECO:0000313" key="2">
    <source>
        <dbReference type="Proteomes" id="UP000789405"/>
    </source>
</evidence>
<gene>
    <name evidence="1" type="ORF">DERYTH_LOCUS27441</name>
</gene>
<evidence type="ECO:0000313" key="1">
    <source>
        <dbReference type="EMBL" id="CAG8823140.1"/>
    </source>
</evidence>
<organism evidence="1 2">
    <name type="scientific">Dentiscutata erythropus</name>
    <dbReference type="NCBI Taxonomy" id="1348616"/>
    <lineage>
        <taxon>Eukaryota</taxon>
        <taxon>Fungi</taxon>
        <taxon>Fungi incertae sedis</taxon>
        <taxon>Mucoromycota</taxon>
        <taxon>Glomeromycotina</taxon>
        <taxon>Glomeromycetes</taxon>
        <taxon>Diversisporales</taxon>
        <taxon>Gigasporaceae</taxon>
        <taxon>Dentiscutata</taxon>
    </lineage>
</organism>